<evidence type="ECO:0000313" key="1">
    <source>
        <dbReference type="EMBL" id="KAH9477954.1"/>
    </source>
</evidence>
<dbReference type="Proteomes" id="UP000664032">
    <property type="component" value="Unassembled WGS sequence"/>
</dbReference>
<reference evidence="1" key="1">
    <citation type="submission" date="2021-10" db="EMBL/GenBank/DDBJ databases">
        <title>Psilocybe cubensis genome.</title>
        <authorList>
            <person name="Mckernan K.J."/>
            <person name="Crawford S."/>
            <person name="Trippe A."/>
            <person name="Kane L.T."/>
            <person name="Mclaughlin S."/>
        </authorList>
    </citation>
    <scope>NUCLEOTIDE SEQUENCE</scope>
    <source>
        <strain evidence="1">MGC-MH-2018</strain>
    </source>
</reference>
<evidence type="ECO:0000313" key="2">
    <source>
        <dbReference type="Proteomes" id="UP000664032"/>
    </source>
</evidence>
<accession>A0ACB8GQU3</accession>
<proteinExistence type="predicted"/>
<sequence>MEANQDYSVERILEIYKNLVRNTEFVPREAVPSTNATYNALLSEVAEYNDGGKWFIKLCDESATLAEPLILQRKEPEAKVLGLLLDSLIAFYQTWDPIPANAMSHSVLEFINGVLLEQDPNILDMELSTAAKSWPYFLRRKTGISAAFAFGIFPKELNIELPVYIQAIEDTVQFIDIFNDVLSFHKEYQSGERNNYINSRARVNEKTIVETLQESAEDALAAYSRAKQILMGTEAYLPWKSCLDGYISFHFLAQKRYRLNELGFQTDGSFQDRKYAQERAILGVIHVYHVAIVDNAEQRRIGAHVAVSMSNGLQQITIPDFDDDVSSAPTPFGRSAFGLGNGGFGGGGFGGGGFGGGSGFGGGLDSPNGLNTPMSAFQNAEKSYFSHARGDSSASIDSTGSATTRYASKPGTPFSHSAQPSIATNTVGFSKKPSFASIRNAFKKSNNEPPPMPSLEHSPYPVLKNPFNRSTSSLTQPTLSRGSSATPTTASNPSYARPGTPGSSTNPFARHPTKSKGGHAYNKSQHSHNGSIFHISDNGSDPSQPYPPSPPPVPRVPSAYGLMYREDITQDYEDDKVVMDPKTPSDFALHAVFIRFVTSAEGKIDSFLRQPLDQETLLTTIMGPGVDPKFDETLHSLGIIAQKNAKKVIDSIMRWRRSQLESVGSDLIRVHQDSRFRFHEIPNLLNERKALAAIYVMCRALIAVLQMLSKDALGDSLGHILETTTFEQFKRPDRKLQTLSANHRINSELYATLLGHLANVRFMSVTDLFLAELTPVANGQVSKDLGAKYENLIRGLSHIKIKVWPPEAFEEGAEFMELLSKSYANSHGHLKVAFAETLILLLHPIGKTAQAETNNPQWGKAIELIYPKAKEMMSKPRYWQVVYPLAVTSLCVAPQAYFLKHWQAFFEASISKLKERPYRTTIMNGLIRIAWTYLYRCQESASTTMTKLETLLKHFFPPNRTNVFPADDHTESLVYIMHFILSRHPEYGRDICLDLMQQPNIASLEQKSSSIGSVLAPERIAIALNAILLSFHNTERDINIPTWPSSSDFSTLPPRSDYVSSSEYINTSTLKPGMAEFIRKCSKALSSIAAFCYNSVGNMSVFDEQWSYVRLSPAFEESNNFVIRRHADGIVTAYPVQSSPHVSLLCTSFQAWPRLLDTQSLAITDAIEMLLRGVVHVEPNVSDSAGRALKRFMADDTNAIQIISQFNQFLYSPGRICHDPGLKLHIEYSPLLRLWVEVVDDWIKGIVRRGIDAFSQVDQIVQKCTEIEAASLFLLSHDSPDIYAAGVKIVRFLGTISPLISNIASSSSSNNLYVVDRLQGRRPGLAFLKGHEELLDNSEKSRLEQWQKLKADEVALRIADSINPKDRKIWRHVYPSFLQECIEHASPTLGLLRDAIVATVSRYHPSISYLGGVSNRVPPGLPQRNPLDRDGNKLVMDNKPLIDQWHIWVKILCSTAVPPDVSRPALTKLGRDHSRVPSADVNFERERYLSSRGLFRHLTPFLDSEYTLFRDAAVLCISSFPPDSYPQLLEALSPLTGRQAYEDPRSKLVTTPALEQSFGLLASRQMHDENRSKSGSSTLLTEHSRRQERLHSAVARIYCLTSHMLHQQRSSAVLANILKFVRNTQTFLSGTDTRDNPSLHRLRRYFCGIVERLFNELATLKDSDRFIPSHMHISLYRLCEEWCQVGPPTESFKKRLNAMQRTVEAGDPNTARERLQKFRQDSASLSHAAVGALTALSYKAFFPPDQAASSPTDRLLPDFIRPLTVANVLDRLSAIMTSSDDANRVKGMNTLRALSTHPELNLDLIHEILRRSIVVTDKADSNNQRFFEVVSDIVCEDHHRFTFSQIVCLGLTNLRHPSGPIRSLAFSMLEAIHHQHSGLLTMSMFEASVASMAPSTYVHAHKSVADFLAGEHPHQAISILAQLGNWLPQLPGEAHDTDVILLLLQSLEFWIPNINLMTDDISAVSREGLSCLYHLTSLTLRYGQSHAEQILVLWTKLVESPQHSNSHATVRFLLEQAHKVGNMVFITCAANIVASLCQTRPGREVFEDLCSVIEPAHMLPTVDHKVQFPEPQDLKLWEDLDVLFGEHPRVTLGSAQYAWLFLSDVALQRYWEMKTQLPVLLHSVFTHLDHRVPFIRERAHSMLFQLLRSWTPGYDELPDRSTSRSRVSVKEAISVLEKDARDMYWVEESSSEEAVPKMKLLCSRVLGFLEPLAPSLVSQWGSLALTWGTTCSIRATAFRSLQLFRALMPRVKKADFAMLLGRLSNTVAASEENIQAFTSEMFFTINAVAKSGDLDKSLLPQAFWCACACLSTTVENEFKQTIIYLESLLSRIDLNDAATVELLISHRPKDWQSSPYLQPPLLRGLRSSVVSESTIKVLSMLAKVQDGQLIDPSEGRLRDLYTVSLPWCLHAMDQPENTWKTFAEDIGALASKEKRHSIFKIMTSFAKGHFRTRDDFLRQSVASLREHYGHQDWTKVVTLLLGLVLNEQRWLRVHAMQVLKVLFQHRETRNPVELLGSELLMPLLRLLETDLAPQALDVLEEPMAMSGGGPAAKHVLRMSMHVGTLTAMAESESVTTIFGAPEPSGWCVAQADSLRKTCQRNVMAVFDTCSVPTRPSRIEFEPEVEALASIKTPLAEDLGGLMKNLHDLNNYFNDANSSKLNGSTIPTRRLEARVAAILAKSANPDSVTDTPQTPFLDVFSVGGIDHNEDSDEYSDSDSDTDAFIFDNLPHHRAHNNGARHNYH</sequence>
<keyword evidence="2" id="KW-1185">Reference proteome</keyword>
<organism evidence="1 2">
    <name type="scientific">Psilocybe cubensis</name>
    <name type="common">Psychedelic mushroom</name>
    <name type="synonym">Stropharia cubensis</name>
    <dbReference type="NCBI Taxonomy" id="181762"/>
    <lineage>
        <taxon>Eukaryota</taxon>
        <taxon>Fungi</taxon>
        <taxon>Dikarya</taxon>
        <taxon>Basidiomycota</taxon>
        <taxon>Agaricomycotina</taxon>
        <taxon>Agaricomycetes</taxon>
        <taxon>Agaricomycetidae</taxon>
        <taxon>Agaricales</taxon>
        <taxon>Agaricineae</taxon>
        <taxon>Strophariaceae</taxon>
        <taxon>Psilocybe</taxon>
    </lineage>
</organism>
<protein>
    <submittedName>
        <fullName evidence="1">Cell morphogenesis protein PAG1</fullName>
    </submittedName>
</protein>
<comment type="caution">
    <text evidence="1">The sequence shown here is derived from an EMBL/GenBank/DDBJ whole genome shotgun (WGS) entry which is preliminary data.</text>
</comment>
<dbReference type="EMBL" id="JAFIQS020000009">
    <property type="protein sequence ID" value="KAH9477954.1"/>
    <property type="molecule type" value="Genomic_DNA"/>
</dbReference>
<gene>
    <name evidence="1" type="ORF">JR316_0010187</name>
</gene>
<name>A0ACB8GQU3_PSICU</name>